<evidence type="ECO:0000313" key="3">
    <source>
        <dbReference type="EMBL" id="CAD8216398.1"/>
    </source>
</evidence>
<gene>
    <name evidence="3" type="ORF">PAMY1081_LOCUS672</name>
</gene>
<keyword evidence="1" id="KW-0472">Membrane</keyword>
<keyword evidence="1" id="KW-1133">Transmembrane helix</keyword>
<name>A0A7R9XM88_9CHLO</name>
<reference evidence="3" key="1">
    <citation type="submission" date="2021-01" db="EMBL/GenBank/DDBJ databases">
        <authorList>
            <person name="Corre E."/>
            <person name="Pelletier E."/>
            <person name="Niang G."/>
            <person name="Scheremetjew M."/>
            <person name="Finn R."/>
            <person name="Kale V."/>
            <person name="Holt S."/>
            <person name="Cochrane G."/>
            <person name="Meng A."/>
            <person name="Brown T."/>
            <person name="Cohen L."/>
        </authorList>
    </citation>
    <scope>NUCLEOTIDE SEQUENCE</scope>
    <source>
        <strain evidence="3">CCMP720</strain>
    </source>
</reference>
<dbReference type="AlphaFoldDB" id="A0A7R9XM88"/>
<dbReference type="InterPro" id="IPR053188">
    <property type="entry name" value="FkbM_Methyltransferase"/>
</dbReference>
<dbReference type="GO" id="GO:0008171">
    <property type="term" value="F:O-methyltransferase activity"/>
    <property type="evidence" value="ECO:0007669"/>
    <property type="project" value="TreeGrafter"/>
</dbReference>
<proteinExistence type="predicted"/>
<feature type="domain" description="Methyltransferase FkbM" evidence="2">
    <location>
        <begin position="141"/>
        <end position="304"/>
    </location>
</feature>
<evidence type="ECO:0000259" key="2">
    <source>
        <dbReference type="Pfam" id="PF05050"/>
    </source>
</evidence>
<dbReference type="SUPFAM" id="SSF53335">
    <property type="entry name" value="S-adenosyl-L-methionine-dependent methyltransferases"/>
    <property type="match status" value="1"/>
</dbReference>
<dbReference type="Gene3D" id="3.40.50.150">
    <property type="entry name" value="Vaccinia Virus protein VP39"/>
    <property type="match status" value="1"/>
</dbReference>
<dbReference type="NCBIfam" id="TIGR01444">
    <property type="entry name" value="fkbM_fam"/>
    <property type="match status" value="1"/>
</dbReference>
<protein>
    <recommendedName>
        <fullName evidence="2">Methyltransferase FkbM domain-containing protein</fullName>
    </recommendedName>
</protein>
<organism evidence="3">
    <name type="scientific">Polyblepharides amylifera</name>
    <dbReference type="NCBI Taxonomy" id="1486889"/>
    <lineage>
        <taxon>Eukaryota</taxon>
        <taxon>Viridiplantae</taxon>
        <taxon>Chlorophyta</taxon>
        <taxon>Pyramimonadophyceae</taxon>
        <taxon>Pyramimonadales</taxon>
        <taxon>Polyblepharidaceae</taxon>
        <taxon>Polyblepharides</taxon>
    </lineage>
</organism>
<accession>A0A7R9XM88</accession>
<feature type="transmembrane region" description="Helical" evidence="1">
    <location>
        <begin position="12"/>
        <end position="33"/>
    </location>
</feature>
<dbReference type="PANTHER" id="PTHR36973">
    <property type="entry name" value="SLL1456 PROTEIN-RELATED"/>
    <property type="match status" value="1"/>
</dbReference>
<keyword evidence="1" id="KW-0812">Transmembrane</keyword>
<dbReference type="InterPro" id="IPR029063">
    <property type="entry name" value="SAM-dependent_MTases_sf"/>
</dbReference>
<dbReference type="PROSITE" id="PS51257">
    <property type="entry name" value="PROKAR_LIPOPROTEIN"/>
    <property type="match status" value="1"/>
</dbReference>
<dbReference type="InterPro" id="IPR006342">
    <property type="entry name" value="FkbM_mtfrase"/>
</dbReference>
<sequence>MQESRVKRNVRWIFYLATLIALVASCLSLYISLKKQSDNHSTTLEHQLVSETVQAHLKNSMPAPEIAHMNFSDTSLLSSISPNSAMATASEMSNPLRCSQDVNNTIAELSSGHSVNGKIPDLTKFCQRLCRRGYAPKHIVDIGAHWGSWSTKVQRVFSNSNFHMMEANPQAMSKLQRTKIPYEIALLGEREESVTYYSNPSASTGNSVFREATQHFDEKNRAVSSSTRQQTTLDALLGYPNEPKFTVDFLKIDAQGSELNILRGGQNVLKGVSVLLLECSILQYNRGAPLAGEVISWLHSKGFVLHEILEFNRLNNVLFQVDFAFIRKEHFLFENAHKDAKITIS</sequence>
<dbReference type="Pfam" id="PF05050">
    <property type="entry name" value="Methyltransf_21"/>
    <property type="match status" value="1"/>
</dbReference>
<dbReference type="PANTHER" id="PTHR36973:SF4">
    <property type="entry name" value="NODULATION PROTEIN"/>
    <property type="match status" value="1"/>
</dbReference>
<evidence type="ECO:0000256" key="1">
    <source>
        <dbReference type="SAM" id="Phobius"/>
    </source>
</evidence>
<dbReference type="EMBL" id="HBDV01001047">
    <property type="protein sequence ID" value="CAD8216398.1"/>
    <property type="molecule type" value="Transcribed_RNA"/>
</dbReference>